<dbReference type="Proteomes" id="UP000828048">
    <property type="component" value="Chromosome 7"/>
</dbReference>
<evidence type="ECO:0000313" key="2">
    <source>
        <dbReference type="Proteomes" id="UP000828048"/>
    </source>
</evidence>
<protein>
    <submittedName>
        <fullName evidence="1">Uncharacterized protein</fullName>
    </submittedName>
</protein>
<accession>A0ACB7Y876</accession>
<comment type="caution">
    <text evidence="1">The sequence shown here is derived from an EMBL/GenBank/DDBJ whole genome shotgun (WGS) entry which is preliminary data.</text>
</comment>
<name>A0ACB7Y876_9ERIC</name>
<evidence type="ECO:0000313" key="1">
    <source>
        <dbReference type="EMBL" id="KAH7849753.1"/>
    </source>
</evidence>
<sequence length="192" mass="21822">MGTSQSTRTNQTPNGENQDEQRKHLEGGKDPNPTNFPTVIVDNVPTREGNNTIASAVEYPHRRQMTPEEMDAYNKQLKMVGEFGVLDVPTQIIDNVIRPSMVQNDPTALQEAFSDMSKIALGDYNRQKGTQYQFVKVIRVNIAWTGTIWYYVTFQANREGFPPKNFQARICGQWGDKIRVEFCRVGPKPDLP</sequence>
<gene>
    <name evidence="1" type="ORF">Vadar_022476</name>
</gene>
<reference evidence="1 2" key="1">
    <citation type="journal article" date="2021" name="Hortic Res">
        <title>High-quality reference genome and annotation aids understanding of berry development for evergreen blueberry (Vaccinium darrowii).</title>
        <authorList>
            <person name="Yu J."/>
            <person name="Hulse-Kemp A.M."/>
            <person name="Babiker E."/>
            <person name="Staton M."/>
        </authorList>
    </citation>
    <scope>NUCLEOTIDE SEQUENCE [LARGE SCALE GENOMIC DNA]</scope>
    <source>
        <strain evidence="2">cv. NJ 8807/NJ 8810</strain>
        <tissue evidence="1">Young leaf</tissue>
    </source>
</reference>
<dbReference type="EMBL" id="CM037157">
    <property type="protein sequence ID" value="KAH7849753.1"/>
    <property type="molecule type" value="Genomic_DNA"/>
</dbReference>
<organism evidence="1 2">
    <name type="scientific">Vaccinium darrowii</name>
    <dbReference type="NCBI Taxonomy" id="229202"/>
    <lineage>
        <taxon>Eukaryota</taxon>
        <taxon>Viridiplantae</taxon>
        <taxon>Streptophyta</taxon>
        <taxon>Embryophyta</taxon>
        <taxon>Tracheophyta</taxon>
        <taxon>Spermatophyta</taxon>
        <taxon>Magnoliopsida</taxon>
        <taxon>eudicotyledons</taxon>
        <taxon>Gunneridae</taxon>
        <taxon>Pentapetalae</taxon>
        <taxon>asterids</taxon>
        <taxon>Ericales</taxon>
        <taxon>Ericaceae</taxon>
        <taxon>Vaccinioideae</taxon>
        <taxon>Vaccinieae</taxon>
        <taxon>Vaccinium</taxon>
    </lineage>
</organism>
<keyword evidence="2" id="KW-1185">Reference proteome</keyword>
<proteinExistence type="predicted"/>